<organism evidence="1 2">
    <name type="scientific">Azospirillum baldaniorum</name>
    <dbReference type="NCBI Taxonomy" id="1064539"/>
    <lineage>
        <taxon>Bacteria</taxon>
        <taxon>Pseudomonadati</taxon>
        <taxon>Pseudomonadota</taxon>
        <taxon>Alphaproteobacteria</taxon>
        <taxon>Rhodospirillales</taxon>
        <taxon>Azospirillaceae</taxon>
        <taxon>Azospirillum</taxon>
    </lineage>
</organism>
<keyword evidence="2" id="KW-1185">Reference proteome</keyword>
<name>A0A9P1JTC3_9PROT</name>
<dbReference type="Proteomes" id="UP000007319">
    <property type="component" value="Chromosome"/>
</dbReference>
<evidence type="ECO:0000313" key="1">
    <source>
        <dbReference type="EMBL" id="CCC99402.1"/>
    </source>
</evidence>
<dbReference type="AlphaFoldDB" id="A0A9P1JTC3"/>
<dbReference type="EMBL" id="HE577327">
    <property type="protein sequence ID" value="CCC99402.1"/>
    <property type="molecule type" value="Genomic_DNA"/>
</dbReference>
<dbReference type="KEGG" id="abs:AZOBR_200107"/>
<reference evidence="1 2" key="1">
    <citation type="journal article" date="2011" name="PLoS Genet.">
        <title>Azospirillum genomes reveal transition of bacteria from aquatic to terrestrial environments.</title>
        <authorList>
            <person name="Wisniewski-Dye F."/>
            <person name="Borziak K."/>
            <person name="Khalsa-Moyers G."/>
            <person name="Alexandre G."/>
            <person name="Sukharnikov L.O."/>
            <person name="Wuichet K."/>
            <person name="Hurst G.B."/>
            <person name="McDonald W.H."/>
            <person name="Robertson J.S."/>
            <person name="Barbe V."/>
            <person name="Calteau A."/>
            <person name="Rouy Z."/>
            <person name="Mangenot S."/>
            <person name="Prigent-Combaret C."/>
            <person name="Normand P."/>
            <person name="Boyer M."/>
            <person name="Siguier P."/>
            <person name="Dessaux Y."/>
            <person name="Elmerich C."/>
            <person name="Condemine G."/>
            <person name="Krishnen G."/>
            <person name="Kennedy I."/>
            <person name="Paterson A.H."/>
            <person name="Gonzalez V."/>
            <person name="Mavingui P."/>
            <person name="Zhulin I.B."/>
        </authorList>
    </citation>
    <scope>NUCLEOTIDE SEQUENCE [LARGE SCALE GENOMIC DNA]</scope>
    <source>
        <strain evidence="1 2">Sp245</strain>
    </source>
</reference>
<dbReference type="RefSeq" id="WP_014241575.1">
    <property type="nucleotide sequence ID" value="NC_016617.1"/>
</dbReference>
<accession>A0A9P1JTC3</accession>
<gene>
    <name evidence="1" type="ORF">AZOBR_200107</name>
</gene>
<proteinExistence type="predicted"/>
<evidence type="ECO:0000313" key="2">
    <source>
        <dbReference type="Proteomes" id="UP000007319"/>
    </source>
</evidence>
<protein>
    <submittedName>
        <fullName evidence="1">Uncharacterized protein</fullName>
    </submittedName>
</protein>
<sequence length="44" mass="4975">MADIYYDRDGWWIATDCLPIGPFDTVSEAQSYADTADELEMVEA</sequence>